<dbReference type="InterPro" id="IPR013324">
    <property type="entry name" value="RNA_pol_sigma_r3/r4-like"/>
</dbReference>
<keyword evidence="2 6" id="KW-0805">Transcription regulation</keyword>
<evidence type="ECO:0000259" key="8">
    <source>
        <dbReference type="Pfam" id="PF08281"/>
    </source>
</evidence>
<dbReference type="InterPro" id="IPR013325">
    <property type="entry name" value="RNA_pol_sigma_r2"/>
</dbReference>
<keyword evidence="3 6" id="KW-0731">Sigma factor</keyword>
<dbReference type="PANTHER" id="PTHR43133:SF61">
    <property type="entry name" value="ECF RNA POLYMERASE SIGMA FACTOR SIGC"/>
    <property type="match status" value="1"/>
</dbReference>
<dbReference type="Pfam" id="PF08281">
    <property type="entry name" value="Sigma70_r4_2"/>
    <property type="match status" value="1"/>
</dbReference>
<keyword evidence="10" id="KW-1185">Reference proteome</keyword>
<evidence type="ECO:0000313" key="9">
    <source>
        <dbReference type="EMBL" id="MBP2477341.1"/>
    </source>
</evidence>
<reference evidence="9 10" key="1">
    <citation type="submission" date="2021-03" db="EMBL/GenBank/DDBJ databases">
        <title>Sequencing the genomes of 1000 actinobacteria strains.</title>
        <authorList>
            <person name="Klenk H.-P."/>
        </authorList>
    </citation>
    <scope>NUCLEOTIDE SEQUENCE [LARGE SCALE GENOMIC DNA]</scope>
    <source>
        <strain evidence="9 10">DSM 44580</strain>
    </source>
</reference>
<dbReference type="NCBIfam" id="TIGR02937">
    <property type="entry name" value="sigma70-ECF"/>
    <property type="match status" value="1"/>
</dbReference>
<evidence type="ECO:0000256" key="4">
    <source>
        <dbReference type="ARBA" id="ARBA00023125"/>
    </source>
</evidence>
<dbReference type="SUPFAM" id="SSF88946">
    <property type="entry name" value="Sigma2 domain of RNA polymerase sigma factors"/>
    <property type="match status" value="1"/>
</dbReference>
<dbReference type="Gene3D" id="1.10.1740.10">
    <property type="match status" value="1"/>
</dbReference>
<evidence type="ECO:0000256" key="5">
    <source>
        <dbReference type="ARBA" id="ARBA00023163"/>
    </source>
</evidence>
<dbReference type="InterPro" id="IPR036388">
    <property type="entry name" value="WH-like_DNA-bd_sf"/>
</dbReference>
<evidence type="ECO:0000259" key="7">
    <source>
        <dbReference type="Pfam" id="PF04542"/>
    </source>
</evidence>
<dbReference type="Gene3D" id="1.10.10.10">
    <property type="entry name" value="Winged helix-like DNA-binding domain superfamily/Winged helix DNA-binding domain"/>
    <property type="match status" value="1"/>
</dbReference>
<dbReference type="Pfam" id="PF04542">
    <property type="entry name" value="Sigma70_r2"/>
    <property type="match status" value="1"/>
</dbReference>
<dbReference type="InterPro" id="IPR013249">
    <property type="entry name" value="RNA_pol_sigma70_r4_t2"/>
</dbReference>
<keyword evidence="4 6" id="KW-0238">DNA-binding</keyword>
<dbReference type="SUPFAM" id="SSF88659">
    <property type="entry name" value="Sigma3 and sigma4 domains of RNA polymerase sigma factors"/>
    <property type="match status" value="1"/>
</dbReference>
<name>A0ABS5ALB9_9PSEU</name>
<protein>
    <recommendedName>
        <fullName evidence="6">RNA polymerase sigma factor</fullName>
    </recommendedName>
</protein>
<dbReference type="InterPro" id="IPR007627">
    <property type="entry name" value="RNA_pol_sigma70_r2"/>
</dbReference>
<evidence type="ECO:0000256" key="3">
    <source>
        <dbReference type="ARBA" id="ARBA00023082"/>
    </source>
</evidence>
<comment type="caution">
    <text evidence="9">The sequence shown here is derived from an EMBL/GenBank/DDBJ whole genome shotgun (WGS) entry which is preliminary data.</text>
</comment>
<evidence type="ECO:0000313" key="10">
    <source>
        <dbReference type="Proteomes" id="UP001519363"/>
    </source>
</evidence>
<dbReference type="InterPro" id="IPR014284">
    <property type="entry name" value="RNA_pol_sigma-70_dom"/>
</dbReference>
<dbReference type="InterPro" id="IPR039425">
    <property type="entry name" value="RNA_pol_sigma-70-like"/>
</dbReference>
<dbReference type="EMBL" id="JAGIOO010000001">
    <property type="protein sequence ID" value="MBP2477341.1"/>
    <property type="molecule type" value="Genomic_DNA"/>
</dbReference>
<dbReference type="PROSITE" id="PS01063">
    <property type="entry name" value="SIGMA70_ECF"/>
    <property type="match status" value="1"/>
</dbReference>
<evidence type="ECO:0000256" key="2">
    <source>
        <dbReference type="ARBA" id="ARBA00023015"/>
    </source>
</evidence>
<evidence type="ECO:0000256" key="6">
    <source>
        <dbReference type="RuleBase" id="RU000716"/>
    </source>
</evidence>
<comment type="similarity">
    <text evidence="1 6">Belongs to the sigma-70 factor family. ECF subfamily.</text>
</comment>
<keyword evidence="5 6" id="KW-0804">Transcription</keyword>
<feature type="domain" description="RNA polymerase sigma factor 70 region 4 type 2" evidence="8">
    <location>
        <begin position="120"/>
        <end position="171"/>
    </location>
</feature>
<dbReference type="InterPro" id="IPR000838">
    <property type="entry name" value="RNA_pol_sigma70_ECF_CS"/>
</dbReference>
<dbReference type="RefSeq" id="WP_086784663.1">
    <property type="nucleotide sequence ID" value="NZ_JAGIOO010000001.1"/>
</dbReference>
<dbReference type="PANTHER" id="PTHR43133">
    <property type="entry name" value="RNA POLYMERASE ECF-TYPE SIGMA FACTO"/>
    <property type="match status" value="1"/>
</dbReference>
<dbReference type="Proteomes" id="UP001519363">
    <property type="component" value="Unassembled WGS sequence"/>
</dbReference>
<feature type="domain" description="RNA polymerase sigma-70 region 2" evidence="7">
    <location>
        <begin position="26"/>
        <end position="89"/>
    </location>
</feature>
<evidence type="ECO:0000256" key="1">
    <source>
        <dbReference type="ARBA" id="ARBA00010641"/>
    </source>
</evidence>
<organism evidence="9 10">
    <name type="scientific">Crossiella equi</name>
    <dbReference type="NCBI Taxonomy" id="130796"/>
    <lineage>
        <taxon>Bacteria</taxon>
        <taxon>Bacillati</taxon>
        <taxon>Actinomycetota</taxon>
        <taxon>Actinomycetes</taxon>
        <taxon>Pseudonocardiales</taxon>
        <taxon>Pseudonocardiaceae</taxon>
        <taxon>Crossiella</taxon>
    </lineage>
</organism>
<gene>
    <name evidence="9" type="ORF">JOF53_006213</name>
</gene>
<sequence>MADDTQITEWALAAGRGDQLAAAAFIRATQREVWRFLTHLSGREEAEDLTQETFVRALRSLPRFAGRSQARTWLLSIARRVAVDHVRAAMARPRVSAGADWQETAERATAGLPGLDEGVSLQLAVRSLGPEQRAAFVLTQVLGLGYAEAAQVCECPVGTIRSRVARARQELVQALGEHGRHRPAASE</sequence>
<proteinExistence type="inferred from homology"/>
<accession>A0ABS5ALB9</accession>